<protein>
    <submittedName>
        <fullName evidence="5">Uncharacterized protein</fullName>
    </submittedName>
</protein>
<feature type="chain" id="PRO_5025026954" evidence="4">
    <location>
        <begin position="18"/>
        <end position="55"/>
    </location>
</feature>
<dbReference type="Pfam" id="PF11410">
    <property type="entry name" value="Antifungal_pept"/>
    <property type="match status" value="1"/>
</dbReference>
<proteinExistence type="predicted"/>
<sequence length="55" mass="5458">MRFILFTALALVGSAFATPQAQLGAGQPCKADGSMGVCASGLCVQTPGQAQGVCK</sequence>
<feature type="signal peptide" evidence="4">
    <location>
        <begin position="1"/>
        <end position="17"/>
    </location>
</feature>
<dbReference type="AlphaFoldDB" id="A0A5N7BM42"/>
<keyword evidence="1" id="KW-0929">Antimicrobial</keyword>
<reference evidence="5 6" key="1">
    <citation type="submission" date="2019-04" db="EMBL/GenBank/DDBJ databases">
        <title>Friends and foes A comparative genomics studyof 23 Aspergillus species from section Flavi.</title>
        <authorList>
            <consortium name="DOE Joint Genome Institute"/>
            <person name="Kjaerbolling I."/>
            <person name="Vesth T."/>
            <person name="Frisvad J.C."/>
            <person name="Nybo J.L."/>
            <person name="Theobald S."/>
            <person name="Kildgaard S."/>
            <person name="Isbrandt T."/>
            <person name="Kuo A."/>
            <person name="Sato A."/>
            <person name="Lyhne E.K."/>
            <person name="Kogle M.E."/>
            <person name="Wiebenga A."/>
            <person name="Kun R.S."/>
            <person name="Lubbers R.J."/>
            <person name="Makela M.R."/>
            <person name="Barry K."/>
            <person name="Chovatia M."/>
            <person name="Clum A."/>
            <person name="Daum C."/>
            <person name="Haridas S."/>
            <person name="He G."/>
            <person name="LaButti K."/>
            <person name="Lipzen A."/>
            <person name="Mondo S."/>
            <person name="Riley R."/>
            <person name="Salamov A."/>
            <person name="Simmons B.A."/>
            <person name="Magnuson J.K."/>
            <person name="Henrissat B."/>
            <person name="Mortensen U.H."/>
            <person name="Larsen T.O."/>
            <person name="Devries R.P."/>
            <person name="Grigoriev I.V."/>
            <person name="Machida M."/>
            <person name="Baker S.E."/>
            <person name="Andersen M.R."/>
        </authorList>
    </citation>
    <scope>NUCLEOTIDE SEQUENCE [LARGE SCALE GENOMIC DNA]</scope>
    <source>
        <strain evidence="5 6">IBT 29228</strain>
    </source>
</reference>
<keyword evidence="3" id="KW-1015">Disulfide bond</keyword>
<dbReference type="EMBL" id="ML736159">
    <property type="protein sequence ID" value="KAE8382865.1"/>
    <property type="molecule type" value="Genomic_DNA"/>
</dbReference>
<dbReference type="InterPro" id="IPR024206">
    <property type="entry name" value="Gurmarin/antimicrobial_peptd"/>
</dbReference>
<evidence type="ECO:0000256" key="2">
    <source>
        <dbReference type="ARBA" id="ARBA00022854"/>
    </source>
</evidence>
<dbReference type="OrthoDB" id="4233515at2759"/>
<evidence type="ECO:0000256" key="3">
    <source>
        <dbReference type="ARBA" id="ARBA00023157"/>
    </source>
</evidence>
<dbReference type="SUPFAM" id="SSF57048">
    <property type="entry name" value="Gurmarin-like"/>
    <property type="match status" value="1"/>
</dbReference>
<name>A0A5N7BM42_9EURO</name>
<evidence type="ECO:0000313" key="6">
    <source>
        <dbReference type="Proteomes" id="UP000326198"/>
    </source>
</evidence>
<gene>
    <name evidence="5" type="ORF">BDV26DRAFT_288169</name>
</gene>
<evidence type="ECO:0000256" key="1">
    <source>
        <dbReference type="ARBA" id="ARBA00022529"/>
    </source>
</evidence>
<dbReference type="Proteomes" id="UP000326198">
    <property type="component" value="Unassembled WGS sequence"/>
</dbReference>
<evidence type="ECO:0000256" key="4">
    <source>
        <dbReference type="SAM" id="SignalP"/>
    </source>
</evidence>
<evidence type="ECO:0000313" key="5">
    <source>
        <dbReference type="EMBL" id="KAE8382865.1"/>
    </source>
</evidence>
<organism evidence="5 6">
    <name type="scientific">Aspergillus bertholletiae</name>
    <dbReference type="NCBI Taxonomy" id="1226010"/>
    <lineage>
        <taxon>Eukaryota</taxon>
        <taxon>Fungi</taxon>
        <taxon>Dikarya</taxon>
        <taxon>Ascomycota</taxon>
        <taxon>Pezizomycotina</taxon>
        <taxon>Eurotiomycetes</taxon>
        <taxon>Eurotiomycetidae</taxon>
        <taxon>Eurotiales</taxon>
        <taxon>Aspergillaceae</taxon>
        <taxon>Aspergillus</taxon>
        <taxon>Aspergillus subgen. Circumdati</taxon>
    </lineage>
</organism>
<accession>A0A5N7BM42</accession>
<keyword evidence="2" id="KW-0960">Knottin</keyword>
<keyword evidence="4" id="KW-0732">Signal</keyword>
<keyword evidence="6" id="KW-1185">Reference proteome</keyword>
<dbReference type="InterPro" id="IPR009101">
    <property type="entry name" value="Gurmarin/antifun_pep"/>
</dbReference>